<proteinExistence type="predicted"/>
<keyword evidence="2" id="KW-1185">Reference proteome</keyword>
<dbReference type="Proteomes" id="UP000195880">
    <property type="component" value="Chromosome"/>
</dbReference>
<dbReference type="AlphaFoldDB" id="A0A1Z1WGH1"/>
<sequence length="81" mass="8690">MLWDSHTVSPTTAAMVVIVASVPRRCGVNFRAYVVSSSSSSGSGARCWTISTDVWTRPSRGSGKARAAIRRMVWGKARTCG</sequence>
<evidence type="ECO:0000313" key="1">
    <source>
        <dbReference type="EMBL" id="ARX85541.1"/>
    </source>
</evidence>
<evidence type="ECO:0000313" key="2">
    <source>
        <dbReference type="Proteomes" id="UP000195880"/>
    </source>
</evidence>
<protein>
    <submittedName>
        <fullName evidence="1">Uncharacterized protein</fullName>
    </submittedName>
</protein>
<reference evidence="1 2" key="1">
    <citation type="submission" date="2017-05" db="EMBL/GenBank/DDBJ databases">
        <title>Streptomyces alboflavus Genome sequencing and assembly.</title>
        <authorList>
            <person name="Wang Y."/>
            <person name="Du B."/>
            <person name="Ding Y."/>
            <person name="Liu H."/>
            <person name="Hou Q."/>
            <person name="Liu K."/>
            <person name="Wang C."/>
            <person name="Yao L."/>
        </authorList>
    </citation>
    <scope>NUCLEOTIDE SEQUENCE [LARGE SCALE GENOMIC DNA]</scope>
    <source>
        <strain evidence="1 2">MDJK44</strain>
    </source>
</reference>
<dbReference type="EMBL" id="CP021748">
    <property type="protein sequence ID" value="ARX85541.1"/>
    <property type="molecule type" value="Genomic_DNA"/>
</dbReference>
<name>A0A1Z1WGH1_9ACTN</name>
<organism evidence="1 2">
    <name type="scientific">Streptomyces alboflavus</name>
    <dbReference type="NCBI Taxonomy" id="67267"/>
    <lineage>
        <taxon>Bacteria</taxon>
        <taxon>Bacillati</taxon>
        <taxon>Actinomycetota</taxon>
        <taxon>Actinomycetes</taxon>
        <taxon>Kitasatosporales</taxon>
        <taxon>Streptomycetaceae</taxon>
        <taxon>Streptomyces</taxon>
    </lineage>
</organism>
<accession>A0A1Z1WGH1</accession>
<dbReference type="KEGG" id="salf:SMD44_05005"/>
<gene>
    <name evidence="1" type="ORF">SMD44_05005</name>
</gene>